<evidence type="ECO:0000256" key="1">
    <source>
        <dbReference type="ARBA" id="ARBA00006068"/>
    </source>
</evidence>
<proteinExistence type="inferred from homology"/>
<comment type="caution">
    <text evidence="3">The sequence shown here is derived from an EMBL/GenBank/DDBJ whole genome shotgun (WGS) entry which is preliminary data.</text>
</comment>
<dbReference type="RefSeq" id="WP_379964445.1">
    <property type="nucleotide sequence ID" value="NZ_JBHSGT010000033.1"/>
</dbReference>
<evidence type="ECO:0000313" key="4">
    <source>
        <dbReference type="Proteomes" id="UP001596026"/>
    </source>
</evidence>
<dbReference type="InterPro" id="IPR004474">
    <property type="entry name" value="LytR_CpsA_psr"/>
</dbReference>
<dbReference type="Proteomes" id="UP001596026">
    <property type="component" value="Unassembled WGS sequence"/>
</dbReference>
<dbReference type="InterPro" id="IPR050922">
    <property type="entry name" value="LytR/CpsA/Psr_CW_biosynth"/>
</dbReference>
<evidence type="ECO:0000313" key="3">
    <source>
        <dbReference type="EMBL" id="MFC4709978.1"/>
    </source>
</evidence>
<sequence length="308" mass="34594">MSRFQKFFIWLLSILLILVLAVTGVVAKVYLDVKGSMNDTFETVERQETGVQRKEEVDLNKKDSFSILLMGVDTGDLGRTDTGRSDAIMVATVSPEDKKTQIVSIPRDTYMEIVGYGTSDKINHAYAFGGPAMSMDSLEKYLDIPIDHYASINMQGIKDLVDAVGGVTVNNDLEFTNEGHTFGMGQITITGEEALAFVRMRYDDPRGDYGRQERQRLVVEGIAKKLISLSGVTQYQSVLDAISTNMRTDMDFTMMQKIALEYRSAFSTIKMDQMQGDGFMQDGVSYQRVTDEEKQRVQTELKDQLNID</sequence>
<dbReference type="NCBIfam" id="TIGR00350">
    <property type="entry name" value="lytR_cpsA_psr"/>
    <property type="match status" value="1"/>
</dbReference>
<name>A0ABV9M5Q1_9ENTE</name>
<dbReference type="PANTHER" id="PTHR33392:SF6">
    <property type="entry name" value="POLYISOPRENYL-TEICHOIC ACID--PEPTIDOGLYCAN TEICHOIC ACID TRANSFERASE TAGU"/>
    <property type="match status" value="1"/>
</dbReference>
<dbReference type="PANTHER" id="PTHR33392">
    <property type="entry name" value="POLYISOPRENYL-TEICHOIC ACID--PEPTIDOGLYCAN TEICHOIC ACID TRANSFERASE TAGU"/>
    <property type="match status" value="1"/>
</dbReference>
<reference evidence="4" key="1">
    <citation type="journal article" date="2019" name="Int. J. Syst. Evol. Microbiol.">
        <title>The Global Catalogue of Microorganisms (GCM) 10K type strain sequencing project: providing services to taxonomists for standard genome sequencing and annotation.</title>
        <authorList>
            <consortium name="The Broad Institute Genomics Platform"/>
            <consortium name="The Broad Institute Genome Sequencing Center for Infectious Disease"/>
            <person name="Wu L."/>
            <person name="Ma J."/>
        </authorList>
    </citation>
    <scope>NUCLEOTIDE SEQUENCE [LARGE SCALE GENOMIC DNA]</scope>
    <source>
        <strain evidence="4">CGMCC 1.19061</strain>
    </source>
</reference>
<comment type="similarity">
    <text evidence="1">Belongs to the LytR/CpsA/Psr (LCP) family.</text>
</comment>
<dbReference type="EMBL" id="JBHSGT010000033">
    <property type="protein sequence ID" value="MFC4709978.1"/>
    <property type="molecule type" value="Genomic_DNA"/>
</dbReference>
<dbReference type="Pfam" id="PF03816">
    <property type="entry name" value="LytR_cpsA_psr"/>
    <property type="match status" value="1"/>
</dbReference>
<evidence type="ECO:0000259" key="2">
    <source>
        <dbReference type="Pfam" id="PF03816"/>
    </source>
</evidence>
<gene>
    <name evidence="3" type="ORF">ACFO3L_04955</name>
</gene>
<accession>A0ABV9M5Q1</accession>
<protein>
    <submittedName>
        <fullName evidence="3">LCP family protein</fullName>
    </submittedName>
</protein>
<keyword evidence="4" id="KW-1185">Reference proteome</keyword>
<feature type="domain" description="Cell envelope-related transcriptional attenuator" evidence="2">
    <location>
        <begin position="84"/>
        <end position="227"/>
    </location>
</feature>
<organism evidence="3 4">
    <name type="scientific">Enterococcus eurekensis</name>
    <dbReference type="NCBI Taxonomy" id="1159753"/>
    <lineage>
        <taxon>Bacteria</taxon>
        <taxon>Bacillati</taxon>
        <taxon>Bacillota</taxon>
        <taxon>Bacilli</taxon>
        <taxon>Lactobacillales</taxon>
        <taxon>Enterococcaceae</taxon>
        <taxon>Enterococcus</taxon>
    </lineage>
</organism>
<dbReference type="Gene3D" id="3.40.630.190">
    <property type="entry name" value="LCP protein"/>
    <property type="match status" value="1"/>
</dbReference>